<comment type="caution">
    <text evidence="8">The sequence shown here is derived from an EMBL/GenBank/DDBJ whole genome shotgun (WGS) entry which is preliminary data.</text>
</comment>
<dbReference type="GO" id="GO:0016887">
    <property type="term" value="F:ATP hydrolysis activity"/>
    <property type="evidence" value="ECO:0007669"/>
    <property type="project" value="InterPro"/>
</dbReference>
<keyword evidence="2" id="KW-0547">Nucleotide-binding</keyword>
<dbReference type="InterPro" id="IPR017911">
    <property type="entry name" value="MacB-like_ATP-bd"/>
</dbReference>
<feature type="domain" description="ABC transporter" evidence="6">
    <location>
        <begin position="15"/>
        <end position="253"/>
    </location>
</feature>
<keyword evidence="9" id="KW-1185">Reference proteome</keyword>
<proteinExistence type="predicted"/>
<dbReference type="Gene3D" id="3.40.50.300">
    <property type="entry name" value="P-loop containing nucleotide triphosphate hydrolases"/>
    <property type="match status" value="1"/>
</dbReference>
<dbReference type="PROSITE" id="PS50893">
    <property type="entry name" value="ABC_TRANSPORTER_2"/>
    <property type="match status" value="1"/>
</dbReference>
<name>A0A941ITV3_9ACTN</name>
<keyword evidence="1" id="KW-0813">Transport</keyword>
<dbReference type="InterPro" id="IPR027417">
    <property type="entry name" value="P-loop_NTPase"/>
</dbReference>
<dbReference type="SUPFAM" id="SSF89447">
    <property type="entry name" value="AbrB/MazE/MraZ-like"/>
    <property type="match status" value="1"/>
</dbReference>
<keyword evidence="3 8" id="KW-0067">ATP-binding</keyword>
<feature type="region of interest" description="Disordered" evidence="5">
    <location>
        <begin position="298"/>
        <end position="320"/>
    </location>
</feature>
<dbReference type="SMART" id="SM00382">
    <property type="entry name" value="AAA"/>
    <property type="match status" value="1"/>
</dbReference>
<feature type="region of interest" description="Disordered" evidence="5">
    <location>
        <begin position="229"/>
        <end position="259"/>
    </location>
</feature>
<accession>A0A941ITV3</accession>
<feature type="domain" description="SpoVT-AbrB" evidence="7">
    <location>
        <begin position="262"/>
        <end position="305"/>
    </location>
</feature>
<evidence type="ECO:0000313" key="9">
    <source>
        <dbReference type="Proteomes" id="UP000675781"/>
    </source>
</evidence>
<dbReference type="GO" id="GO:0005524">
    <property type="term" value="F:ATP binding"/>
    <property type="evidence" value="ECO:0007669"/>
    <property type="project" value="UniProtKB-KW"/>
</dbReference>
<dbReference type="PANTHER" id="PTHR24220">
    <property type="entry name" value="IMPORT ATP-BINDING PROTEIN"/>
    <property type="match status" value="1"/>
</dbReference>
<evidence type="ECO:0000259" key="7">
    <source>
        <dbReference type="PROSITE" id="PS51740"/>
    </source>
</evidence>
<dbReference type="Pfam" id="PF00005">
    <property type="entry name" value="ABC_tran"/>
    <property type="match status" value="1"/>
</dbReference>
<dbReference type="CDD" id="cd03255">
    <property type="entry name" value="ABC_MJ0796_LolCDE_FtsE"/>
    <property type="match status" value="1"/>
</dbReference>
<dbReference type="InterPro" id="IPR007159">
    <property type="entry name" value="SpoVT-AbrB_dom"/>
</dbReference>
<keyword evidence="4" id="KW-0238">DNA-binding</keyword>
<evidence type="ECO:0000256" key="5">
    <source>
        <dbReference type="SAM" id="MobiDB-lite"/>
    </source>
</evidence>
<dbReference type="EMBL" id="JAGSOG010000144">
    <property type="protein sequence ID" value="MBR7836473.1"/>
    <property type="molecule type" value="Genomic_DNA"/>
</dbReference>
<dbReference type="InterPro" id="IPR003439">
    <property type="entry name" value="ABC_transporter-like_ATP-bd"/>
</dbReference>
<evidence type="ECO:0000256" key="2">
    <source>
        <dbReference type="ARBA" id="ARBA00022741"/>
    </source>
</evidence>
<sequence>MTASDPTLPPAIECTSLVRIYRTDNLEVQALQGLDLHVAQGELIALVGASGSGKSTLLGILAGLDAPSAGSVRVDGRELAGLGPRERMLYRRRSVGFVWQSPPRNLLPQLTALQNVALPQRYNGVGRAARRARALELLDSMDVAHCRDRTPGRLSGGEQQRVAIAVALANSPTLLLADEPTGELDAESAHIVMAALREANTAHGVTTLIVTHDEEVAGQVRRTVAIRDGRTATETHRDEPASGAADAQADGEGATRPRRADVEYAVVDRTGRVQLPPEFTEPLGIRNLVRLTREPGHIEVWPEREAQQEPEPAKPEEDEA</sequence>
<dbReference type="Proteomes" id="UP000675781">
    <property type="component" value="Unassembled WGS sequence"/>
</dbReference>
<evidence type="ECO:0000259" key="6">
    <source>
        <dbReference type="PROSITE" id="PS50893"/>
    </source>
</evidence>
<dbReference type="InterPro" id="IPR037914">
    <property type="entry name" value="SpoVT-AbrB_sf"/>
</dbReference>
<dbReference type="InterPro" id="IPR015854">
    <property type="entry name" value="ABC_transpr_LolD-like"/>
</dbReference>
<dbReference type="SUPFAM" id="SSF52540">
    <property type="entry name" value="P-loop containing nucleoside triphosphate hydrolases"/>
    <property type="match status" value="1"/>
</dbReference>
<reference evidence="8" key="1">
    <citation type="submission" date="2021-04" db="EMBL/GenBank/DDBJ databases">
        <title>Genome based classification of Actinospica acidithermotolerans sp. nov., an actinobacterium isolated from an Indonesian hot spring.</title>
        <authorList>
            <person name="Kusuma A.B."/>
            <person name="Putra K.E."/>
            <person name="Nafisah S."/>
            <person name="Loh J."/>
            <person name="Nouioui I."/>
            <person name="Goodfellow M."/>
        </authorList>
    </citation>
    <scope>NUCLEOTIDE SEQUENCE</scope>
    <source>
        <strain evidence="8">CSCA 57</strain>
    </source>
</reference>
<feature type="compositionally biased region" description="Basic and acidic residues" evidence="5">
    <location>
        <begin position="229"/>
        <end position="240"/>
    </location>
</feature>
<gene>
    <name evidence="8" type="ORF">KDL01_24560</name>
</gene>
<dbReference type="GO" id="GO:0022857">
    <property type="term" value="F:transmembrane transporter activity"/>
    <property type="evidence" value="ECO:0007669"/>
    <property type="project" value="TreeGrafter"/>
</dbReference>
<dbReference type="PANTHER" id="PTHR24220:SF685">
    <property type="entry name" value="ABC TRANSPORTER RELATED"/>
    <property type="match status" value="1"/>
</dbReference>
<dbReference type="AlphaFoldDB" id="A0A941ITV3"/>
<dbReference type="GO" id="GO:0005886">
    <property type="term" value="C:plasma membrane"/>
    <property type="evidence" value="ECO:0007669"/>
    <property type="project" value="TreeGrafter"/>
</dbReference>
<evidence type="ECO:0000313" key="8">
    <source>
        <dbReference type="EMBL" id="MBR7836473.1"/>
    </source>
</evidence>
<dbReference type="PROSITE" id="PS51740">
    <property type="entry name" value="SPOVT_ABRB"/>
    <property type="match status" value="1"/>
</dbReference>
<evidence type="ECO:0000256" key="3">
    <source>
        <dbReference type="ARBA" id="ARBA00022840"/>
    </source>
</evidence>
<dbReference type="PROSITE" id="PS00211">
    <property type="entry name" value="ABC_TRANSPORTER_1"/>
    <property type="match status" value="1"/>
</dbReference>
<feature type="compositionally biased region" description="Low complexity" evidence="5">
    <location>
        <begin position="241"/>
        <end position="252"/>
    </location>
</feature>
<organism evidence="8 9">
    <name type="scientific">Actinospica durhamensis</name>
    <dbReference type="NCBI Taxonomy" id="1508375"/>
    <lineage>
        <taxon>Bacteria</taxon>
        <taxon>Bacillati</taxon>
        <taxon>Actinomycetota</taxon>
        <taxon>Actinomycetes</taxon>
        <taxon>Catenulisporales</taxon>
        <taxon>Actinospicaceae</taxon>
        <taxon>Actinospica</taxon>
    </lineage>
</organism>
<dbReference type="InterPro" id="IPR003593">
    <property type="entry name" value="AAA+_ATPase"/>
</dbReference>
<dbReference type="InterPro" id="IPR017871">
    <property type="entry name" value="ABC_transporter-like_CS"/>
</dbReference>
<protein>
    <submittedName>
        <fullName evidence="8">ABC transporter ATP-binding protein</fullName>
    </submittedName>
</protein>
<dbReference type="GO" id="GO:0003677">
    <property type="term" value="F:DNA binding"/>
    <property type="evidence" value="ECO:0007669"/>
    <property type="project" value="UniProtKB-UniRule"/>
</dbReference>
<evidence type="ECO:0000256" key="1">
    <source>
        <dbReference type="ARBA" id="ARBA00022448"/>
    </source>
</evidence>
<evidence type="ECO:0000256" key="4">
    <source>
        <dbReference type="PROSITE-ProRule" id="PRU01076"/>
    </source>
</evidence>